<evidence type="ECO:0000313" key="2">
    <source>
        <dbReference type="EMBL" id="SHN88990.1"/>
    </source>
</evidence>
<sequence length="197" mass="20523">MNSAGKDRRRPVLLVTAALLAIVGAVFLIPPTTSSSAGASSTTLAQTPDSASSPPTAADEQPTPVAAPDPQPGGAGPQDRRHAGEHGQGHPPGREPWRPVVTGFATDFTQPGPDWGTRVTRWTSDYLTAEYRQMDLARIPVAGLLGIEVRVAGEFLIDVVADYDTGLQLVIRAEASAAGWTVTRLQPAGQGPGDARG</sequence>
<dbReference type="RefSeq" id="WP_072921451.1">
    <property type="nucleotide sequence ID" value="NZ_FRDM01000075.1"/>
</dbReference>
<feature type="compositionally biased region" description="Low complexity" evidence="1">
    <location>
        <begin position="33"/>
        <end position="47"/>
    </location>
</feature>
<reference evidence="2 3" key="1">
    <citation type="submission" date="2016-12" db="EMBL/GenBank/DDBJ databases">
        <authorList>
            <person name="Song W.-J."/>
            <person name="Kurnit D.M."/>
        </authorList>
    </citation>
    <scope>NUCLEOTIDE SEQUENCE [LARGE SCALE GENOMIC DNA]</scope>
    <source>
        <strain evidence="2 3">DSM 43162</strain>
    </source>
</reference>
<feature type="compositionally biased region" description="Basic and acidic residues" evidence="1">
    <location>
        <begin position="78"/>
        <end position="97"/>
    </location>
</feature>
<accession>A0A1M7V1E6</accession>
<evidence type="ECO:0000313" key="3">
    <source>
        <dbReference type="Proteomes" id="UP000184428"/>
    </source>
</evidence>
<proteinExistence type="predicted"/>
<dbReference type="Proteomes" id="UP000184428">
    <property type="component" value="Unassembled WGS sequence"/>
</dbReference>
<gene>
    <name evidence="2" type="ORF">SAMN05660350_04982</name>
</gene>
<dbReference type="AlphaFoldDB" id="A0A1M7V1E6"/>
<organism evidence="2 3">
    <name type="scientific">Geodermatophilus obscurus</name>
    <dbReference type="NCBI Taxonomy" id="1861"/>
    <lineage>
        <taxon>Bacteria</taxon>
        <taxon>Bacillati</taxon>
        <taxon>Actinomycetota</taxon>
        <taxon>Actinomycetes</taxon>
        <taxon>Geodermatophilales</taxon>
        <taxon>Geodermatophilaceae</taxon>
        <taxon>Geodermatophilus</taxon>
    </lineage>
</organism>
<evidence type="ECO:0000256" key="1">
    <source>
        <dbReference type="SAM" id="MobiDB-lite"/>
    </source>
</evidence>
<feature type="region of interest" description="Disordered" evidence="1">
    <location>
        <begin position="33"/>
        <end position="100"/>
    </location>
</feature>
<dbReference type="EMBL" id="FRDM01000075">
    <property type="protein sequence ID" value="SHN88990.1"/>
    <property type="molecule type" value="Genomic_DNA"/>
</dbReference>
<protein>
    <submittedName>
        <fullName evidence="2">Uncharacterized protein</fullName>
    </submittedName>
</protein>
<name>A0A1M7V1E6_9ACTN</name>